<accession>A0A501PHC2</accession>
<dbReference type="OrthoDB" id="9821829at2"/>
<feature type="transmembrane region" description="Helical" evidence="2">
    <location>
        <begin position="50"/>
        <end position="78"/>
    </location>
</feature>
<evidence type="ECO:0000313" key="3">
    <source>
        <dbReference type="EMBL" id="TPD59354.1"/>
    </source>
</evidence>
<sequence length="525" mass="58140">MSRILFFLLTLLVSAVVAYFSSTIVASLTVLLSTDRLPRDFLRLVMDSNLVVTASYMCVFFLSMVIFAHLLPSLHIWFHLTRAKKRLGELPLACDKLRQTTVKKFLASLDGLDFIHEFAVIYSERLHQQPPQEVPEELLKKAKLNRAIAKKDKDGKLTIEPVRASAPAASVFSSEQLVDQRLYLWFVEALPKILLAAGGLILSVNLLSLTVFDPALNVNMTTLGDFVAQLQPGLVALVFSAFTALVIYVLVKFSVGILRQNAADLAALVDHLFHHDGWHAELRDMVDMMRDSSLSKDVEKAIQRPLNAIGKATKALADDQGAKLEEFLSRAIAAFEAEMEKNAGKQLAALTGSLEKAQKTAEKMEKSFSSTAEGFASQLTQMKEAVEREENNSEQRLTAQTEKVLESLKEEIDQNYKKYGEFIGEHMSRIEETQEVLNGALADKDSLVQGLKKTSQDLGTISEASGKLVDRFAKLSKELDSLIKDAKNKTSGSGPISSAQKDELLEALDKLKKQRASQIEDLPSL</sequence>
<dbReference type="EMBL" id="VFIY01000014">
    <property type="protein sequence ID" value="TPD59354.1"/>
    <property type="molecule type" value="Genomic_DNA"/>
</dbReference>
<name>A0A501PHC2_9PROT</name>
<dbReference type="AlphaFoldDB" id="A0A501PHC2"/>
<gene>
    <name evidence="3" type="ORF">FIV46_11205</name>
</gene>
<feature type="transmembrane region" description="Helical" evidence="2">
    <location>
        <begin position="232"/>
        <end position="251"/>
    </location>
</feature>
<dbReference type="RefSeq" id="WP_139941018.1">
    <property type="nucleotide sequence ID" value="NZ_JBHSYP010000006.1"/>
</dbReference>
<keyword evidence="2" id="KW-0472">Membrane</keyword>
<evidence type="ECO:0000256" key="1">
    <source>
        <dbReference type="SAM" id="Coils"/>
    </source>
</evidence>
<evidence type="ECO:0000313" key="4">
    <source>
        <dbReference type="Proteomes" id="UP000319148"/>
    </source>
</evidence>
<protein>
    <recommendedName>
        <fullName evidence="5">MotA/TolQ/ExbB proton channel domain-containing protein</fullName>
    </recommendedName>
</protein>
<reference evidence="4" key="1">
    <citation type="submission" date="2019-06" db="EMBL/GenBank/DDBJ databases">
        <title>The complete genome of Emcibacter congregatus ZYLT.</title>
        <authorList>
            <person name="Zhao Z."/>
        </authorList>
    </citation>
    <scope>NUCLEOTIDE SEQUENCE [LARGE SCALE GENOMIC DNA]</scope>
    <source>
        <strain evidence="4">MCCC 1A06723</strain>
    </source>
</reference>
<proteinExistence type="predicted"/>
<keyword evidence="1" id="KW-0175">Coiled coil</keyword>
<keyword evidence="2" id="KW-0812">Transmembrane</keyword>
<feature type="transmembrane region" description="Helical" evidence="2">
    <location>
        <begin position="193"/>
        <end position="212"/>
    </location>
</feature>
<comment type="caution">
    <text evidence="3">The sequence shown here is derived from an EMBL/GenBank/DDBJ whole genome shotgun (WGS) entry which is preliminary data.</text>
</comment>
<evidence type="ECO:0008006" key="5">
    <source>
        <dbReference type="Google" id="ProtNLM"/>
    </source>
</evidence>
<organism evidence="3 4">
    <name type="scientific">Emcibacter nanhaiensis</name>
    <dbReference type="NCBI Taxonomy" id="1505037"/>
    <lineage>
        <taxon>Bacteria</taxon>
        <taxon>Pseudomonadati</taxon>
        <taxon>Pseudomonadota</taxon>
        <taxon>Alphaproteobacteria</taxon>
        <taxon>Emcibacterales</taxon>
        <taxon>Emcibacteraceae</taxon>
        <taxon>Emcibacter</taxon>
    </lineage>
</organism>
<evidence type="ECO:0000256" key="2">
    <source>
        <dbReference type="SAM" id="Phobius"/>
    </source>
</evidence>
<feature type="coiled-coil region" evidence="1">
    <location>
        <begin position="347"/>
        <end position="411"/>
    </location>
</feature>
<dbReference type="Proteomes" id="UP000319148">
    <property type="component" value="Unassembled WGS sequence"/>
</dbReference>
<keyword evidence="2" id="KW-1133">Transmembrane helix</keyword>
<keyword evidence="4" id="KW-1185">Reference proteome</keyword>